<dbReference type="SUPFAM" id="SSF47384">
    <property type="entry name" value="Homodimeric domain of signal transducing histidine kinase"/>
    <property type="match status" value="1"/>
</dbReference>
<dbReference type="SUPFAM" id="SSF55874">
    <property type="entry name" value="ATPase domain of HSP90 chaperone/DNA topoisomerase II/histidine kinase"/>
    <property type="match status" value="1"/>
</dbReference>
<dbReference type="InterPro" id="IPR003661">
    <property type="entry name" value="HisK_dim/P_dom"/>
</dbReference>
<keyword evidence="11" id="KW-1185">Reference proteome</keyword>
<keyword evidence="4" id="KW-0808">Transferase</keyword>
<dbReference type="InterPro" id="IPR001610">
    <property type="entry name" value="PAC"/>
</dbReference>
<protein>
    <recommendedName>
        <fullName evidence="2">histidine kinase</fullName>
        <ecNumber evidence="2">2.7.13.3</ecNumber>
    </recommendedName>
</protein>
<dbReference type="PANTHER" id="PTHR43304:SF1">
    <property type="entry name" value="PAC DOMAIN-CONTAINING PROTEIN"/>
    <property type="match status" value="1"/>
</dbReference>
<gene>
    <name evidence="10" type="ORF">OJ996_21800</name>
</gene>
<dbReference type="SMART" id="SM00086">
    <property type="entry name" value="PAC"/>
    <property type="match status" value="5"/>
</dbReference>
<evidence type="ECO:0000259" key="8">
    <source>
        <dbReference type="PROSITE" id="PS50112"/>
    </source>
</evidence>
<dbReference type="Pfam" id="PF02518">
    <property type="entry name" value="HATPase_c"/>
    <property type="match status" value="1"/>
</dbReference>
<evidence type="ECO:0000256" key="6">
    <source>
        <dbReference type="SAM" id="Coils"/>
    </source>
</evidence>
<comment type="catalytic activity">
    <reaction evidence="1">
        <text>ATP + protein L-histidine = ADP + protein N-phospho-L-histidine.</text>
        <dbReference type="EC" id="2.7.13.3"/>
    </reaction>
</comment>
<feature type="domain" description="PAC" evidence="9">
    <location>
        <begin position="492"/>
        <end position="543"/>
    </location>
</feature>
<dbReference type="PANTHER" id="PTHR43304">
    <property type="entry name" value="PHYTOCHROME-LIKE PROTEIN CPH1"/>
    <property type="match status" value="1"/>
</dbReference>
<dbReference type="Proteomes" id="UP001165653">
    <property type="component" value="Unassembled WGS sequence"/>
</dbReference>
<dbReference type="InterPro" id="IPR013656">
    <property type="entry name" value="PAS_4"/>
</dbReference>
<dbReference type="InterPro" id="IPR004358">
    <property type="entry name" value="Sig_transdc_His_kin-like_C"/>
</dbReference>
<reference evidence="10" key="1">
    <citation type="submission" date="2022-10" db="EMBL/GenBank/DDBJ databases">
        <title>Luteolibacter sp. GHJ8, whole genome shotgun sequencing project.</title>
        <authorList>
            <person name="Zhao G."/>
            <person name="Shen L."/>
        </authorList>
    </citation>
    <scope>NUCLEOTIDE SEQUENCE</scope>
    <source>
        <strain evidence="10">GHJ8</strain>
    </source>
</reference>
<feature type="domain" description="PAC" evidence="9">
    <location>
        <begin position="367"/>
        <end position="418"/>
    </location>
</feature>
<dbReference type="Pfam" id="PF13426">
    <property type="entry name" value="PAS_9"/>
    <property type="match status" value="4"/>
</dbReference>
<dbReference type="SMART" id="SM00091">
    <property type="entry name" value="PAS"/>
    <property type="match status" value="5"/>
</dbReference>
<dbReference type="SMART" id="SM00387">
    <property type="entry name" value="HATPase_c"/>
    <property type="match status" value="1"/>
</dbReference>
<dbReference type="SMART" id="SM00388">
    <property type="entry name" value="HisKA"/>
    <property type="match status" value="1"/>
</dbReference>
<dbReference type="PRINTS" id="PR00344">
    <property type="entry name" value="BCTRLSENSOR"/>
</dbReference>
<name>A0ABT3G8T3_9BACT</name>
<proteinExistence type="predicted"/>
<dbReference type="InterPro" id="IPR036890">
    <property type="entry name" value="HATPase_C_sf"/>
</dbReference>
<feature type="domain" description="PAS" evidence="8">
    <location>
        <begin position="419"/>
        <end position="461"/>
    </location>
</feature>
<evidence type="ECO:0000313" key="10">
    <source>
        <dbReference type="EMBL" id="MCW1916240.1"/>
    </source>
</evidence>
<sequence length="910" mass="100961">MAIAAGPSTPPATGAGGLRALFEHSADAMFLLDPVEAAILACNPSAAALCGFAGPDDLAGMPFTDLAPELQADGQHSRVALAKAFQQAMANGSHRLEWQCRGSEGGTSYQDIVISAVPSDGGTQLLLSARDITERKLIENRLRLSETRWRRVFEQSPISLQIFAPDGTAREVNQAFKDLFQLDMEDLQGFSILSDQQLAEAGFSLLVERAFEGHVATIPPIPFELRALPNQAPRGKRWIGSTMFPVLDSQGRVIEVVCVHRDDTARAEAEAKFRVLNQSLEDRIAEATAELRASEERFKRLFEFSPLGIGLVNEEGKFQQVNSAFAEMLGYTQEELSALTYWDITPVQHFAGQQTFIDKLKETGRFGPFEKEYICKDGSRIPVMLNGMRVVSSTGEVQIWGIAEDITLRKQAERALLDSEEKFKALFEFSPLGMARVSWEGDFLQVNESFARMVGRSVDEVHTLSYWDVTPIKYEEQEKEILRIVKEQGTFGPFEKEYIHSDGHLVPIVLSGMLFRSSDGEEQLWGIAVDTTERTRAESALRESERKFRTLFETSSQGVMLHENEFFSEVNPAAARIFGREPQEIIGLHPADFSPEFQPDGESSESASKRHMQKCMEHGSTTFEWSQLHAQGHEVLMEVTLTQIPDKEKSRMQAVVSDISERRRAETEMKRALERERELNQLKSNFVSTVSHEFRTPLGIIQSSAEILDDYLDRLDPEERREQLQSIIKNSRRMAGLMEDVLLLGRLDAGRMQFIPGPLDLAALCRRLVDEVNSVSAARCAIEFSTAGLPPEVEADEKLLRHVLLNLLNNAVKYSEPGQTVVFGATCTGNAISFLVRDHGIGIPADEQGHLFDAFQRGSNVGQRPGTGLGLVIVKQSVELHGGTIDLVSAVGSGTTALVTIPLHSDLQTP</sequence>
<dbReference type="InterPro" id="IPR005467">
    <property type="entry name" value="His_kinase_dom"/>
</dbReference>
<dbReference type="CDD" id="cd00075">
    <property type="entry name" value="HATPase"/>
    <property type="match status" value="1"/>
</dbReference>
<dbReference type="NCBIfam" id="TIGR00229">
    <property type="entry name" value="sensory_box"/>
    <property type="match status" value="5"/>
</dbReference>
<dbReference type="InterPro" id="IPR003594">
    <property type="entry name" value="HATPase_dom"/>
</dbReference>
<accession>A0ABT3G8T3</accession>
<evidence type="ECO:0000259" key="9">
    <source>
        <dbReference type="PROSITE" id="PS50113"/>
    </source>
</evidence>
<dbReference type="PROSITE" id="PS50109">
    <property type="entry name" value="HIS_KIN"/>
    <property type="match status" value="1"/>
</dbReference>
<dbReference type="Gene3D" id="1.10.287.130">
    <property type="match status" value="1"/>
</dbReference>
<dbReference type="InterPro" id="IPR000700">
    <property type="entry name" value="PAS-assoc_C"/>
</dbReference>
<feature type="domain" description="PAC" evidence="9">
    <location>
        <begin position="621"/>
        <end position="671"/>
    </location>
</feature>
<dbReference type="EMBL" id="JAPDDR010000013">
    <property type="protein sequence ID" value="MCW1916240.1"/>
    <property type="molecule type" value="Genomic_DNA"/>
</dbReference>
<dbReference type="InterPro" id="IPR000014">
    <property type="entry name" value="PAS"/>
</dbReference>
<dbReference type="PROSITE" id="PS50113">
    <property type="entry name" value="PAC"/>
    <property type="match status" value="5"/>
</dbReference>
<evidence type="ECO:0000256" key="2">
    <source>
        <dbReference type="ARBA" id="ARBA00012438"/>
    </source>
</evidence>
<dbReference type="Gene3D" id="3.30.565.10">
    <property type="entry name" value="Histidine kinase-like ATPase, C-terminal domain"/>
    <property type="match status" value="1"/>
</dbReference>
<feature type="domain" description="PAC" evidence="9">
    <location>
        <begin position="221"/>
        <end position="275"/>
    </location>
</feature>
<evidence type="ECO:0000256" key="4">
    <source>
        <dbReference type="ARBA" id="ARBA00022679"/>
    </source>
</evidence>
<feature type="coiled-coil region" evidence="6">
    <location>
        <begin position="656"/>
        <end position="685"/>
    </location>
</feature>
<feature type="domain" description="PAS" evidence="8">
    <location>
        <begin position="294"/>
        <end position="336"/>
    </location>
</feature>
<dbReference type="EC" id="2.7.13.3" evidence="2"/>
<dbReference type="CDD" id="cd00130">
    <property type="entry name" value="PAS"/>
    <property type="match status" value="4"/>
</dbReference>
<evidence type="ECO:0000256" key="1">
    <source>
        <dbReference type="ARBA" id="ARBA00000085"/>
    </source>
</evidence>
<feature type="domain" description="Histidine kinase" evidence="7">
    <location>
        <begin position="689"/>
        <end position="905"/>
    </location>
</feature>
<dbReference type="InterPro" id="IPR036097">
    <property type="entry name" value="HisK_dim/P_sf"/>
</dbReference>
<keyword evidence="3" id="KW-0597">Phosphoprotein</keyword>
<feature type="domain" description="PAS" evidence="8">
    <location>
        <begin position="544"/>
        <end position="619"/>
    </location>
</feature>
<evidence type="ECO:0000256" key="3">
    <source>
        <dbReference type="ARBA" id="ARBA00022553"/>
    </source>
</evidence>
<organism evidence="10 11">
    <name type="scientific">Luteolibacter rhizosphaerae</name>
    <dbReference type="NCBI Taxonomy" id="2989719"/>
    <lineage>
        <taxon>Bacteria</taxon>
        <taxon>Pseudomonadati</taxon>
        <taxon>Verrucomicrobiota</taxon>
        <taxon>Verrucomicrobiia</taxon>
        <taxon>Verrucomicrobiales</taxon>
        <taxon>Verrucomicrobiaceae</taxon>
        <taxon>Luteolibacter</taxon>
    </lineage>
</organism>
<dbReference type="CDD" id="cd00082">
    <property type="entry name" value="HisKA"/>
    <property type="match status" value="1"/>
</dbReference>
<dbReference type="SUPFAM" id="SSF55785">
    <property type="entry name" value="PYP-like sensor domain (PAS domain)"/>
    <property type="match status" value="5"/>
</dbReference>
<keyword evidence="6" id="KW-0175">Coiled coil</keyword>
<keyword evidence="5" id="KW-0418">Kinase</keyword>
<dbReference type="Pfam" id="PF08448">
    <property type="entry name" value="PAS_4"/>
    <property type="match status" value="1"/>
</dbReference>
<dbReference type="RefSeq" id="WP_264515810.1">
    <property type="nucleotide sequence ID" value="NZ_JAPDDR010000013.1"/>
</dbReference>
<evidence type="ECO:0000313" key="11">
    <source>
        <dbReference type="Proteomes" id="UP001165653"/>
    </source>
</evidence>
<evidence type="ECO:0000259" key="7">
    <source>
        <dbReference type="PROSITE" id="PS50109"/>
    </source>
</evidence>
<dbReference type="Gene3D" id="3.30.450.20">
    <property type="entry name" value="PAS domain"/>
    <property type="match status" value="5"/>
</dbReference>
<comment type="caution">
    <text evidence="10">The sequence shown here is derived from an EMBL/GenBank/DDBJ whole genome shotgun (WGS) entry which is preliminary data.</text>
</comment>
<feature type="domain" description="PAC" evidence="9">
    <location>
        <begin position="94"/>
        <end position="144"/>
    </location>
</feature>
<dbReference type="PROSITE" id="PS50112">
    <property type="entry name" value="PAS"/>
    <property type="match status" value="3"/>
</dbReference>
<dbReference type="InterPro" id="IPR052162">
    <property type="entry name" value="Sensor_kinase/Photoreceptor"/>
</dbReference>
<dbReference type="InterPro" id="IPR035965">
    <property type="entry name" value="PAS-like_dom_sf"/>
</dbReference>
<evidence type="ECO:0000256" key="5">
    <source>
        <dbReference type="ARBA" id="ARBA00022777"/>
    </source>
</evidence>
<dbReference type="Pfam" id="PF00512">
    <property type="entry name" value="HisKA"/>
    <property type="match status" value="1"/>
</dbReference>